<proteinExistence type="predicted"/>
<reference evidence="2 3" key="1">
    <citation type="journal article" date="2005" name="Science">
        <title>Genome sequence of Theileria parva, a bovine pathogen that transforms lymphocytes.</title>
        <authorList>
            <person name="Gardner M.J."/>
            <person name="Bishop R."/>
            <person name="Shah T."/>
            <person name="de Villiers E.P."/>
            <person name="Carlton J.M."/>
            <person name="Hall N."/>
            <person name="Ren Q."/>
            <person name="Paulsen I.T."/>
            <person name="Pain A."/>
            <person name="Berriman M."/>
            <person name="Wilson R.J.M."/>
            <person name="Sato S."/>
            <person name="Ralph S.A."/>
            <person name="Mann D.J."/>
            <person name="Xiong Z."/>
            <person name="Shallom S.J."/>
            <person name="Weidman J."/>
            <person name="Jiang L."/>
            <person name="Lynn J."/>
            <person name="Weaver B."/>
            <person name="Shoaibi A."/>
            <person name="Domingo A.R."/>
            <person name="Wasawo D."/>
            <person name="Crabtree J."/>
            <person name="Wortman J.R."/>
            <person name="Haas B."/>
            <person name="Angiuoli S.V."/>
            <person name="Creasy T.H."/>
            <person name="Lu C."/>
            <person name="Suh B."/>
            <person name="Silva J.C."/>
            <person name="Utterback T.R."/>
            <person name="Feldblyum T.V."/>
            <person name="Pertea M."/>
            <person name="Allen J."/>
            <person name="Nierman W.C."/>
            <person name="Taracha E.L.N."/>
            <person name="Salzberg S.L."/>
            <person name="White O.R."/>
            <person name="Fitzhugh H.A."/>
            <person name="Morzaria S."/>
            <person name="Venter J.C."/>
            <person name="Fraser C.M."/>
            <person name="Nene V."/>
        </authorList>
    </citation>
    <scope>NUCLEOTIDE SEQUENCE [LARGE SCALE GENOMIC DNA]</scope>
    <source>
        <strain evidence="2 3">Muguga</strain>
    </source>
</reference>
<protein>
    <submittedName>
        <fullName evidence="2">Uncharacterized protein</fullName>
    </submittedName>
</protein>
<dbReference type="VEuPathDB" id="PiroplasmaDB:TpMuguga_02g00760"/>
<keyword evidence="3" id="KW-1185">Reference proteome</keyword>
<evidence type="ECO:0000313" key="3">
    <source>
        <dbReference type="Proteomes" id="UP000001949"/>
    </source>
</evidence>
<feature type="region of interest" description="Disordered" evidence="1">
    <location>
        <begin position="336"/>
        <end position="358"/>
    </location>
</feature>
<sequence>MYVLETHRLSVVKDKDLSVYEVPETDFVYNLYYNLDPKDTHLTLSYISSSPDFPPDSLGYLYFEKKNGEWNNSYSFTRKLLDHDQLLSSTQPSTPPTPAIPLNTNEFVYDMSKDKDSTVNFELRVETIRGVKLATVLPRAHKKLVHLVDSQVMVWSSGPDDKCYRVLYAPFDEPKATAVVYSASGQQTVKYFMKSPDGSWNETSPDDFTRVLIPEVVSKKVATKVSLDFSNLATKVLRPLQKEILKSLRNLMSKPGSKFVEEHLMSFMFYPVPKELVVTDLYDGDDLVYSSHIENVNALQFYATKNDLYLRVTTDFLDHKTSHYFYTTLKLENQQQNLPKQPTDTLPSPTTNSLQTKSNTEPVGCDKFTFDLSASNKTNKYFTLQHLTYLGHEQVYVKVHSDYLLSRVVDGETVVWEQKGHVYLVNFGYMPEKNPSHLCLGLYCSKGHKLWYTFYYKKGGKWHLYTHDDKVPDALLKLSESLDSKTFFAFDLSSHSMSTDDYEIKEYEHLGQKYRIVNLHNLRVLFDIRDDKEIIWRFKNKKFALVFSYLPPENPNHLVVTCFTQNNLVHETFEKIDGKWILTDDDTTLRPQFSSQLIQSNLQYTTSPSAPVRCEKFTFDLTVHHESNDAFDLVRLTYLGHRQVYVKVHYDHVLTTLFDGKTVVWEQKGTVFLNNFGYLPEKNPSHLCLGLHCTKSHNLRHTFYYKKNGSWHLYSDDKDVPKELLELSNNLVSHFDFDMLSYSVFSSNYELKVLYILDQAVVWVKVHPGSFLDSVVDGNLSVWVNDGKKQVVLFSFYSPEKPQYFVIMYVDDLGTMHTDYYFKDNGRWVPLTSSEDKVLENALLQNSEDFSNLPPPSDNSLPTTSTSLTVGCEKFTYDLSVHHESSDAFDLFHLTQLGHEQVYVKVHSDYVLTTLFDGKTVVWEQKGHVYLANFGYLPENKPSHLCLGLYCSKGHKLWYTFYYKRDGKWQLYRHDDRVPDQLLELSKTLLLDHVSSFLDKRPHSQNEKLTPVLVRGEWQKIDKEEFYNNFLHVSVLREYATFDLKLLPDVGQYETKEGFEFGHPIRISNPMPDIHVGLILDGNEPVWKSNSVNEHVKSILTVHENEYKHLFSSTVRLIQLYIKDRDTISVKYFKRSQDDKWSEIIEKDYVSLYDNICKDFRSRKEFQSVDSESDKVDSDAETAASSTHLCPSPEDLLVTLSYADKESGSETTSQLKLNNCDKNFFVYTVDELQTVYVPILKDSVKKLRLDDFSFYEQDKVSRKLMAFFTKLNTDGTLQRVLLFFRDAYQPVYNAFVLDQGSWVSFSLLPDEESYLWDLVLKATGKTLFPVN</sequence>
<dbReference type="RefSeq" id="XP_765327.1">
    <property type="nucleotide sequence ID" value="XM_760234.1"/>
</dbReference>
<organism evidence="2 3">
    <name type="scientific">Theileria parva</name>
    <name type="common">East coast fever infection agent</name>
    <dbReference type="NCBI Taxonomy" id="5875"/>
    <lineage>
        <taxon>Eukaryota</taxon>
        <taxon>Sar</taxon>
        <taxon>Alveolata</taxon>
        <taxon>Apicomplexa</taxon>
        <taxon>Aconoidasida</taxon>
        <taxon>Piroplasmida</taxon>
        <taxon>Theileriidae</taxon>
        <taxon>Theileria</taxon>
    </lineage>
</organism>
<evidence type="ECO:0000313" key="2">
    <source>
        <dbReference type="EMBL" id="EAN33044.1"/>
    </source>
</evidence>
<dbReference type="EMBL" id="AAGK01000002">
    <property type="protein sequence ID" value="EAN33044.1"/>
    <property type="molecule type" value="Genomic_DNA"/>
</dbReference>
<dbReference type="GeneID" id="3502014"/>
<gene>
    <name evidence="2" type="ordered locus">TP02_0760</name>
</gene>
<evidence type="ECO:0000256" key="1">
    <source>
        <dbReference type="SAM" id="MobiDB-lite"/>
    </source>
</evidence>
<dbReference type="InParanoid" id="Q4N479"/>
<feature type="region of interest" description="Disordered" evidence="1">
    <location>
        <begin position="1171"/>
        <end position="1190"/>
    </location>
</feature>
<dbReference type="Proteomes" id="UP000001949">
    <property type="component" value="Unassembled WGS sequence"/>
</dbReference>
<dbReference type="eggNOG" id="ENOG502TN67">
    <property type="taxonomic scope" value="Eukaryota"/>
</dbReference>
<dbReference type="KEGG" id="tpv:TP02_0760"/>
<name>Q4N479_THEPA</name>
<accession>Q4N479</accession>
<comment type="caution">
    <text evidence="2">The sequence shown here is derived from an EMBL/GenBank/DDBJ whole genome shotgun (WGS) entry which is preliminary data.</text>
</comment>